<dbReference type="RefSeq" id="WP_200236716.1">
    <property type="nucleotide sequence ID" value="NZ_NRRV01000021.1"/>
</dbReference>
<dbReference type="SUPFAM" id="SSF53448">
    <property type="entry name" value="Nucleotide-diphospho-sugar transferases"/>
    <property type="match status" value="1"/>
</dbReference>
<evidence type="ECO:0000256" key="7">
    <source>
        <dbReference type="ARBA" id="ARBA00023136"/>
    </source>
</evidence>
<protein>
    <submittedName>
        <fullName evidence="11">Dolichol monophosphate mannose synthase</fullName>
    </submittedName>
</protein>
<dbReference type="Pfam" id="PF04138">
    <property type="entry name" value="GtrA_DPMS_TM"/>
    <property type="match status" value="1"/>
</dbReference>
<evidence type="ECO:0000256" key="3">
    <source>
        <dbReference type="ARBA" id="ARBA00022676"/>
    </source>
</evidence>
<evidence type="ECO:0000256" key="8">
    <source>
        <dbReference type="SAM" id="Phobius"/>
    </source>
</evidence>
<comment type="caution">
    <text evidence="11">The sequence shown here is derived from an EMBL/GenBank/DDBJ whole genome shotgun (WGS) entry which is preliminary data.</text>
</comment>
<dbReference type="CDD" id="cd06442">
    <property type="entry name" value="DPM1_like"/>
    <property type="match status" value="1"/>
</dbReference>
<keyword evidence="5 8" id="KW-0812">Transmembrane</keyword>
<evidence type="ECO:0000259" key="9">
    <source>
        <dbReference type="Pfam" id="PF00535"/>
    </source>
</evidence>
<feature type="domain" description="GtrA/DPMS transmembrane" evidence="10">
    <location>
        <begin position="244"/>
        <end position="364"/>
    </location>
</feature>
<reference evidence="11 12" key="1">
    <citation type="journal article" date="2020" name="Microorganisms">
        <title>Osmotic Adaptation and Compatible Solute Biosynthesis of Phototrophic Bacteria as Revealed from Genome Analyses.</title>
        <authorList>
            <person name="Imhoff J.F."/>
            <person name="Rahn T."/>
            <person name="Kunzel S."/>
            <person name="Keller A."/>
            <person name="Neulinger S.C."/>
        </authorList>
    </citation>
    <scope>NUCLEOTIDE SEQUENCE [LARGE SCALE GENOMIC DNA]</scope>
    <source>
        <strain evidence="11 12">DSM 6210</strain>
    </source>
</reference>
<evidence type="ECO:0000256" key="6">
    <source>
        <dbReference type="ARBA" id="ARBA00022989"/>
    </source>
</evidence>
<dbReference type="PANTHER" id="PTHR43398">
    <property type="entry name" value="DOLICHOL-PHOSPHATE MANNOSYLTRANSFERASE SUBUNIT 1"/>
    <property type="match status" value="1"/>
</dbReference>
<gene>
    <name evidence="11" type="ORF">CKO31_10070</name>
</gene>
<comment type="subcellular location">
    <subcellularLocation>
        <location evidence="1">Membrane</location>
        <topology evidence="1">Multi-pass membrane protein</topology>
    </subcellularLocation>
</comment>
<feature type="domain" description="Glycosyltransferase 2-like" evidence="9">
    <location>
        <begin position="8"/>
        <end position="174"/>
    </location>
</feature>
<keyword evidence="12" id="KW-1185">Reference proteome</keyword>
<dbReference type="InterPro" id="IPR001173">
    <property type="entry name" value="Glyco_trans_2-like"/>
</dbReference>
<feature type="transmembrane region" description="Helical" evidence="8">
    <location>
        <begin position="337"/>
        <end position="358"/>
    </location>
</feature>
<keyword evidence="3" id="KW-0328">Glycosyltransferase</keyword>
<dbReference type="InterPro" id="IPR007267">
    <property type="entry name" value="GtrA_DPMS_TM"/>
</dbReference>
<dbReference type="Pfam" id="PF00535">
    <property type="entry name" value="Glycos_transf_2"/>
    <property type="match status" value="1"/>
</dbReference>
<accession>A0ABS1CGN9</accession>
<comment type="similarity">
    <text evidence="2">Belongs to the glycosyltransferase 2 family.</text>
</comment>
<dbReference type="InterPro" id="IPR029044">
    <property type="entry name" value="Nucleotide-diphossugar_trans"/>
</dbReference>
<evidence type="ECO:0000313" key="12">
    <source>
        <dbReference type="Proteomes" id="UP000748752"/>
    </source>
</evidence>
<evidence type="ECO:0000256" key="2">
    <source>
        <dbReference type="ARBA" id="ARBA00006739"/>
    </source>
</evidence>
<name>A0ABS1CGN9_9GAMM</name>
<evidence type="ECO:0000256" key="5">
    <source>
        <dbReference type="ARBA" id="ARBA00022692"/>
    </source>
</evidence>
<sequence length="374" mass="40926">MTACPVLSVVVPTFNERDNIAPLIQRLQGILGDLHWEVVFVDDDSPDGTAGLVRELAARDARVRLVHRVGRRGLAGACIEGMLATTAPYVAVMDADLQHDARLLPEMLRTLQAEDLDLVVGSRHVAGGSLGTWSEDRQLASRVATRLSQLVLKADLKDPMSGFFMLRRELIDEVVRDLSGIGFKILLDIFISAKRPLRFKELPYTFGVRVAGSSKLDSMVATEYILMLLDKTVGRYIPTRFIPFAFIGGLGVFVHMGVLWVLFRGLGASFVAGQTAATLVAMTFNFFLNNFFTYRDRRLRGWGLLRGWLSFTLACSVGAVANVGIATYLFHATPAGGVWWVISAIAGIIVGAVWNYAVTAVYTWNQGSAAASAR</sequence>
<evidence type="ECO:0000256" key="4">
    <source>
        <dbReference type="ARBA" id="ARBA00022679"/>
    </source>
</evidence>
<feature type="transmembrane region" description="Helical" evidence="8">
    <location>
        <begin position="308"/>
        <end position="331"/>
    </location>
</feature>
<evidence type="ECO:0000256" key="1">
    <source>
        <dbReference type="ARBA" id="ARBA00004141"/>
    </source>
</evidence>
<dbReference type="EMBL" id="NRRV01000021">
    <property type="protein sequence ID" value="MBK1631080.1"/>
    <property type="molecule type" value="Genomic_DNA"/>
</dbReference>
<proteinExistence type="inferred from homology"/>
<dbReference type="PANTHER" id="PTHR43398:SF1">
    <property type="entry name" value="DOLICHOL-PHOSPHATE MANNOSYLTRANSFERASE SUBUNIT 1"/>
    <property type="match status" value="1"/>
</dbReference>
<dbReference type="Proteomes" id="UP000748752">
    <property type="component" value="Unassembled WGS sequence"/>
</dbReference>
<organism evidence="11 12">
    <name type="scientific">Thiohalocapsa halophila</name>
    <dbReference type="NCBI Taxonomy" id="69359"/>
    <lineage>
        <taxon>Bacteria</taxon>
        <taxon>Pseudomonadati</taxon>
        <taxon>Pseudomonadota</taxon>
        <taxon>Gammaproteobacteria</taxon>
        <taxon>Chromatiales</taxon>
        <taxon>Chromatiaceae</taxon>
        <taxon>Thiohalocapsa</taxon>
    </lineage>
</organism>
<feature type="transmembrane region" description="Helical" evidence="8">
    <location>
        <begin position="241"/>
        <end position="263"/>
    </location>
</feature>
<keyword evidence="4" id="KW-0808">Transferase</keyword>
<feature type="transmembrane region" description="Helical" evidence="8">
    <location>
        <begin position="269"/>
        <end position="288"/>
    </location>
</feature>
<dbReference type="Gene3D" id="3.90.550.10">
    <property type="entry name" value="Spore Coat Polysaccharide Biosynthesis Protein SpsA, Chain A"/>
    <property type="match status" value="1"/>
</dbReference>
<keyword evidence="6 8" id="KW-1133">Transmembrane helix</keyword>
<evidence type="ECO:0000313" key="11">
    <source>
        <dbReference type="EMBL" id="MBK1631080.1"/>
    </source>
</evidence>
<evidence type="ECO:0000259" key="10">
    <source>
        <dbReference type="Pfam" id="PF04138"/>
    </source>
</evidence>
<keyword evidence="7 8" id="KW-0472">Membrane</keyword>
<dbReference type="InterPro" id="IPR039528">
    <property type="entry name" value="DPM1-like"/>
</dbReference>